<reference evidence="1 2" key="1">
    <citation type="submission" date="2019-06" db="EMBL/GenBank/DDBJ databases">
        <title>New taxonomy in bacterial strain CC-CFT640, isolated from vineyard.</title>
        <authorList>
            <person name="Lin S.-Y."/>
            <person name="Tsai C.-F."/>
            <person name="Young C.-C."/>
        </authorList>
    </citation>
    <scope>NUCLEOTIDE SEQUENCE [LARGE SCALE GENOMIC DNA]</scope>
    <source>
        <strain evidence="1 2">CC-CFT640</strain>
    </source>
</reference>
<dbReference type="Proteomes" id="UP000321638">
    <property type="component" value="Unassembled WGS sequence"/>
</dbReference>
<sequence length="122" mass="13567">MRYIDNQFEWPILWRIGSGPRAVRSLDEALEAIDFRLEEIEGRLVYSDEISALLRLRGVVEAASAALDTASITASANALRSFAASYRPMVAVPEGVSLDVLFSYKDPLSPYRRRWDSGSADA</sequence>
<name>A0A5C8PIU5_9HYPH</name>
<evidence type="ECO:0000313" key="2">
    <source>
        <dbReference type="Proteomes" id="UP000321638"/>
    </source>
</evidence>
<proteinExistence type="predicted"/>
<gene>
    <name evidence="1" type="ORF">FHP25_20510</name>
</gene>
<organism evidence="1 2">
    <name type="scientific">Vineibacter terrae</name>
    <dbReference type="NCBI Taxonomy" id="2586908"/>
    <lineage>
        <taxon>Bacteria</taxon>
        <taxon>Pseudomonadati</taxon>
        <taxon>Pseudomonadota</taxon>
        <taxon>Alphaproteobacteria</taxon>
        <taxon>Hyphomicrobiales</taxon>
        <taxon>Vineibacter</taxon>
    </lineage>
</organism>
<dbReference type="RefSeq" id="WP_147848839.1">
    <property type="nucleotide sequence ID" value="NZ_VDUZ01000024.1"/>
</dbReference>
<comment type="caution">
    <text evidence="1">The sequence shown here is derived from an EMBL/GenBank/DDBJ whole genome shotgun (WGS) entry which is preliminary data.</text>
</comment>
<protein>
    <submittedName>
        <fullName evidence="1">Uncharacterized protein</fullName>
    </submittedName>
</protein>
<accession>A0A5C8PIU5</accession>
<dbReference type="EMBL" id="VDUZ01000024">
    <property type="protein sequence ID" value="TXL73565.1"/>
    <property type="molecule type" value="Genomic_DNA"/>
</dbReference>
<evidence type="ECO:0000313" key="1">
    <source>
        <dbReference type="EMBL" id="TXL73565.1"/>
    </source>
</evidence>
<keyword evidence="2" id="KW-1185">Reference proteome</keyword>
<dbReference type="OrthoDB" id="9838265at2"/>
<dbReference type="AlphaFoldDB" id="A0A5C8PIU5"/>